<protein>
    <recommendedName>
        <fullName evidence="3">DUF1877 family protein</fullName>
    </recommendedName>
</protein>
<dbReference type="RefSeq" id="WP_310423583.1">
    <property type="nucleotide sequence ID" value="NZ_JAVDYC010000001.1"/>
</dbReference>
<dbReference type="InterPro" id="IPR035944">
    <property type="entry name" value="YfbM-like_sf"/>
</dbReference>
<dbReference type="SUPFAM" id="SSF111069">
    <property type="entry name" value="Hypothetical protein yfbM"/>
    <property type="match status" value="1"/>
</dbReference>
<evidence type="ECO:0008006" key="3">
    <source>
        <dbReference type="Google" id="ProtNLM"/>
    </source>
</evidence>
<dbReference type="Gene3D" id="3.40.1760.10">
    <property type="entry name" value="YfbM-like super family"/>
    <property type="match status" value="1"/>
</dbReference>
<name>A0AAE4CV46_9ACTN</name>
<gene>
    <name evidence="1" type="ORF">J2S44_007216</name>
</gene>
<reference evidence="1 2" key="1">
    <citation type="submission" date="2023-07" db="EMBL/GenBank/DDBJ databases">
        <title>Sequencing the genomes of 1000 actinobacteria strains.</title>
        <authorList>
            <person name="Klenk H.-P."/>
        </authorList>
    </citation>
    <scope>NUCLEOTIDE SEQUENCE [LARGE SCALE GENOMIC DNA]</scope>
    <source>
        <strain evidence="1 2">DSM 44711</strain>
    </source>
</reference>
<evidence type="ECO:0000313" key="2">
    <source>
        <dbReference type="Proteomes" id="UP001183629"/>
    </source>
</evidence>
<accession>A0AAE4CV46</accession>
<sequence length="159" mass="17826">MLGAHFAITPEQERALHAAEDAGEIDEFVGELEESWSEDRLKVDSDKAWDAIHRCLSDGMPHHGDGGYPLSHTILGGRHLHDEHHVVHITAAQVSDVSAALERVDRAWFRRRFDAIDDTGYGGALDDADFAYTWDNVVDIRDFFRRATAARRAVLFTAT</sequence>
<proteinExistence type="predicted"/>
<comment type="caution">
    <text evidence="1">The sequence shown here is derived from an EMBL/GenBank/DDBJ whole genome shotgun (WGS) entry which is preliminary data.</text>
</comment>
<keyword evidence="2" id="KW-1185">Reference proteome</keyword>
<dbReference type="EMBL" id="JAVDYC010000001">
    <property type="protein sequence ID" value="MDR7326966.1"/>
    <property type="molecule type" value="Genomic_DNA"/>
</dbReference>
<dbReference type="AlphaFoldDB" id="A0AAE4CV46"/>
<evidence type="ECO:0000313" key="1">
    <source>
        <dbReference type="EMBL" id="MDR7326966.1"/>
    </source>
</evidence>
<dbReference type="InterPro" id="IPR015068">
    <property type="entry name" value="DUF1877"/>
</dbReference>
<dbReference type="Proteomes" id="UP001183629">
    <property type="component" value="Unassembled WGS sequence"/>
</dbReference>
<organism evidence="1 2">
    <name type="scientific">Catenuloplanes niger</name>
    <dbReference type="NCBI Taxonomy" id="587534"/>
    <lineage>
        <taxon>Bacteria</taxon>
        <taxon>Bacillati</taxon>
        <taxon>Actinomycetota</taxon>
        <taxon>Actinomycetes</taxon>
        <taxon>Micromonosporales</taxon>
        <taxon>Micromonosporaceae</taxon>
        <taxon>Catenuloplanes</taxon>
    </lineage>
</organism>
<dbReference type="Pfam" id="PF08974">
    <property type="entry name" value="DUF1877"/>
    <property type="match status" value="1"/>
</dbReference>